<name>A0AAW9TQ08_RHIML</name>
<dbReference type="PANTHER" id="PTHR30251:SF4">
    <property type="entry name" value="SLR1668 PROTEIN"/>
    <property type="match status" value="1"/>
</dbReference>
<protein>
    <submittedName>
        <fullName evidence="3">Fimbria/pilus periplasmic chaperone</fullName>
    </submittedName>
</protein>
<dbReference type="AlphaFoldDB" id="A0AAW9TQ08"/>
<dbReference type="Pfam" id="PF00345">
    <property type="entry name" value="PapD_N"/>
    <property type="match status" value="1"/>
</dbReference>
<dbReference type="Gene3D" id="2.60.40.10">
    <property type="entry name" value="Immunoglobulins"/>
    <property type="match status" value="1"/>
</dbReference>
<evidence type="ECO:0000313" key="4">
    <source>
        <dbReference type="Proteomes" id="UP000429484"/>
    </source>
</evidence>
<feature type="transmembrane region" description="Helical" evidence="1">
    <location>
        <begin position="21"/>
        <end position="41"/>
    </location>
</feature>
<dbReference type="GO" id="GO:0030288">
    <property type="term" value="C:outer membrane-bounded periplasmic space"/>
    <property type="evidence" value="ECO:0007669"/>
    <property type="project" value="InterPro"/>
</dbReference>
<evidence type="ECO:0000256" key="1">
    <source>
        <dbReference type="SAM" id="Phobius"/>
    </source>
</evidence>
<dbReference type="InterPro" id="IPR013783">
    <property type="entry name" value="Ig-like_fold"/>
</dbReference>
<dbReference type="PANTHER" id="PTHR30251">
    <property type="entry name" value="PILUS ASSEMBLY CHAPERONE"/>
    <property type="match status" value="1"/>
</dbReference>
<reference evidence="3 4" key="1">
    <citation type="journal article" date="2013" name="Genome Biol.">
        <title>Comparative genomics of the core and accessory genomes of 48 Sinorhizobium strains comprising five genospecies.</title>
        <authorList>
            <person name="Sugawara M."/>
            <person name="Epstein B."/>
            <person name="Badgley B.D."/>
            <person name="Unno T."/>
            <person name="Xu L."/>
            <person name="Reese J."/>
            <person name="Gyaneshwar P."/>
            <person name="Denny R."/>
            <person name="Mudge J."/>
            <person name="Bharti A.K."/>
            <person name="Farmer A.D."/>
            <person name="May G.D."/>
            <person name="Woodward J.E."/>
            <person name="Medigue C."/>
            <person name="Vallenet D."/>
            <person name="Lajus A."/>
            <person name="Rouy Z."/>
            <person name="Martinez-Vaz B."/>
            <person name="Tiffin P."/>
            <person name="Young N.D."/>
            <person name="Sadowsky M.J."/>
        </authorList>
    </citation>
    <scope>NUCLEOTIDE SEQUENCE [LARGE SCALE GENOMIC DNA]</scope>
    <source>
        <strain evidence="3 4">N6B1</strain>
    </source>
</reference>
<dbReference type="Proteomes" id="UP000429484">
    <property type="component" value="Unassembled WGS sequence"/>
</dbReference>
<feature type="domain" description="Pili assembly chaperone N-terminal" evidence="2">
    <location>
        <begin position="48"/>
        <end position="166"/>
    </location>
</feature>
<dbReference type="InterPro" id="IPR050643">
    <property type="entry name" value="Periplasmic_pilus_chap"/>
</dbReference>
<dbReference type="InterPro" id="IPR008962">
    <property type="entry name" value="PapD-like_sf"/>
</dbReference>
<comment type="caution">
    <text evidence="3">The sequence shown here is derived from an EMBL/GenBank/DDBJ whole genome shotgun (WGS) entry which is preliminary data.</text>
</comment>
<sequence>MTISRVCGSRTEAMLTNGQEIAMTSILKSTGAVALLLLYTLTANATSLMISPSSIERVAPDRAAVFHLRNQMDRPISIKVRVFRWSQKGGVEKLEPTGDVVASPISAQLSPNGNRAVRVVRVSKEPLRSEEGYRVVIDEADPTRNTPEAESLSARHVLPVLFRPPDVLGPEIELSLTRSDGWLMLVVENKGASRLRLSDVTLAQGSAVIARREGFVGYVLPGLTRHWRVGREDSYSGGIVTVSANSSGGAIGEQLVVSGR</sequence>
<dbReference type="EMBL" id="WISR01000131">
    <property type="protein sequence ID" value="MQW33808.1"/>
    <property type="molecule type" value="Genomic_DNA"/>
</dbReference>
<gene>
    <name evidence="3" type="ORF">GHK53_13615</name>
</gene>
<dbReference type="GO" id="GO:0071555">
    <property type="term" value="P:cell wall organization"/>
    <property type="evidence" value="ECO:0007669"/>
    <property type="project" value="InterPro"/>
</dbReference>
<evidence type="ECO:0000259" key="2">
    <source>
        <dbReference type="Pfam" id="PF00345"/>
    </source>
</evidence>
<organism evidence="3 4">
    <name type="scientific">Rhizobium meliloti</name>
    <name type="common">Ensifer meliloti</name>
    <name type="synonym">Sinorhizobium meliloti</name>
    <dbReference type="NCBI Taxonomy" id="382"/>
    <lineage>
        <taxon>Bacteria</taxon>
        <taxon>Pseudomonadati</taxon>
        <taxon>Pseudomonadota</taxon>
        <taxon>Alphaproteobacteria</taxon>
        <taxon>Hyphomicrobiales</taxon>
        <taxon>Rhizobiaceae</taxon>
        <taxon>Sinorhizobium/Ensifer group</taxon>
        <taxon>Sinorhizobium</taxon>
    </lineage>
</organism>
<proteinExistence type="predicted"/>
<dbReference type="InterPro" id="IPR016147">
    <property type="entry name" value="Pili_assmbl_chaperone_N"/>
</dbReference>
<accession>A0AAW9TQ08</accession>
<keyword evidence="1" id="KW-1133">Transmembrane helix</keyword>
<evidence type="ECO:0000313" key="3">
    <source>
        <dbReference type="EMBL" id="MQW33808.1"/>
    </source>
</evidence>
<keyword evidence="1" id="KW-0472">Membrane</keyword>
<dbReference type="SUPFAM" id="SSF49354">
    <property type="entry name" value="PapD-like"/>
    <property type="match status" value="1"/>
</dbReference>
<keyword evidence="1" id="KW-0812">Transmembrane</keyword>